<evidence type="ECO:0000256" key="1">
    <source>
        <dbReference type="ARBA" id="ARBA00004141"/>
    </source>
</evidence>
<dbReference type="GO" id="GO:0016020">
    <property type="term" value="C:membrane"/>
    <property type="evidence" value="ECO:0007669"/>
    <property type="project" value="UniProtKB-SubCell"/>
</dbReference>
<dbReference type="eggNOG" id="KOG3882">
    <property type="taxonomic scope" value="Eukaryota"/>
</dbReference>
<dbReference type="Gene3D" id="1.10.1450.10">
    <property type="entry name" value="Tetraspanin"/>
    <property type="match status" value="1"/>
</dbReference>
<proteinExistence type="inferred from homology"/>
<evidence type="ECO:0000313" key="7">
    <source>
        <dbReference type="EMBL" id="CAD5221184.1"/>
    </source>
</evidence>
<keyword evidence="9" id="KW-1185">Reference proteome</keyword>
<gene>
    <name evidence="7" type="ORF">BXYJ_LOCUS6551</name>
</gene>
<evidence type="ECO:0000313" key="9">
    <source>
        <dbReference type="Proteomes" id="UP000659654"/>
    </source>
</evidence>
<dbReference type="PANTHER" id="PTHR19282:SF452">
    <property type="entry name" value="LD03691P"/>
    <property type="match status" value="1"/>
</dbReference>
<dbReference type="OrthoDB" id="438211at2759"/>
<dbReference type="AlphaFoldDB" id="A0A1I7STV1"/>
<evidence type="ECO:0000256" key="5">
    <source>
        <dbReference type="ARBA" id="ARBA00023136"/>
    </source>
</evidence>
<dbReference type="PIRSF" id="PIRSF002419">
    <property type="entry name" value="Tetraspanin"/>
    <property type="match status" value="1"/>
</dbReference>
<reference evidence="7" key="2">
    <citation type="submission" date="2020-09" db="EMBL/GenBank/DDBJ databases">
        <authorList>
            <person name="Kikuchi T."/>
        </authorList>
    </citation>
    <scope>NUCLEOTIDE SEQUENCE</scope>
    <source>
        <strain evidence="7">Ka4C1</strain>
    </source>
</reference>
<evidence type="ECO:0000256" key="6">
    <source>
        <dbReference type="RuleBase" id="RU361218"/>
    </source>
</evidence>
<dbReference type="PANTHER" id="PTHR19282">
    <property type="entry name" value="TETRASPANIN"/>
    <property type="match status" value="1"/>
</dbReference>
<reference evidence="10" key="1">
    <citation type="submission" date="2016-11" db="UniProtKB">
        <authorList>
            <consortium name="WormBaseParasite"/>
        </authorList>
    </citation>
    <scope>IDENTIFICATION</scope>
</reference>
<feature type="transmembrane region" description="Helical" evidence="6">
    <location>
        <begin position="64"/>
        <end position="84"/>
    </location>
</feature>
<comment type="similarity">
    <text evidence="2 6">Belongs to the tetraspanin (TM4SF) family.</text>
</comment>
<dbReference type="InterPro" id="IPR008952">
    <property type="entry name" value="Tetraspanin_EC2_sf"/>
</dbReference>
<dbReference type="PROSITE" id="PS51257">
    <property type="entry name" value="PROKAR_LIPOPROTEIN"/>
    <property type="match status" value="1"/>
</dbReference>
<dbReference type="Proteomes" id="UP000095284">
    <property type="component" value="Unplaced"/>
</dbReference>
<organism evidence="8 10">
    <name type="scientific">Bursaphelenchus xylophilus</name>
    <name type="common">Pinewood nematode worm</name>
    <name type="synonym">Aphelenchoides xylophilus</name>
    <dbReference type="NCBI Taxonomy" id="6326"/>
    <lineage>
        <taxon>Eukaryota</taxon>
        <taxon>Metazoa</taxon>
        <taxon>Ecdysozoa</taxon>
        <taxon>Nematoda</taxon>
        <taxon>Chromadorea</taxon>
        <taxon>Rhabditida</taxon>
        <taxon>Tylenchina</taxon>
        <taxon>Tylenchomorpha</taxon>
        <taxon>Aphelenchoidea</taxon>
        <taxon>Aphelenchoididae</taxon>
        <taxon>Bursaphelenchus</taxon>
    </lineage>
</organism>
<dbReference type="SMR" id="A0A1I7STV1"/>
<dbReference type="InterPro" id="IPR000301">
    <property type="entry name" value="Tetraspanin_animals"/>
</dbReference>
<feature type="transmembrane region" description="Helical" evidence="6">
    <location>
        <begin position="20"/>
        <end position="44"/>
    </location>
</feature>
<dbReference type="Proteomes" id="UP000582659">
    <property type="component" value="Unassembled WGS sequence"/>
</dbReference>
<keyword evidence="4 6" id="KW-1133">Transmembrane helix</keyword>
<accession>A0A1I7STV1</accession>
<evidence type="ECO:0000256" key="2">
    <source>
        <dbReference type="ARBA" id="ARBA00006840"/>
    </source>
</evidence>
<dbReference type="EMBL" id="CAJFCV020000003">
    <property type="protein sequence ID" value="CAG9107934.1"/>
    <property type="molecule type" value="Genomic_DNA"/>
</dbReference>
<dbReference type="Pfam" id="PF00335">
    <property type="entry name" value="Tetraspanin"/>
    <property type="match status" value="1"/>
</dbReference>
<evidence type="ECO:0000256" key="3">
    <source>
        <dbReference type="ARBA" id="ARBA00022692"/>
    </source>
</evidence>
<evidence type="ECO:0000313" key="10">
    <source>
        <dbReference type="WBParaSite" id="BXY_1647100.1"/>
    </source>
</evidence>
<evidence type="ECO:0000313" key="8">
    <source>
        <dbReference type="Proteomes" id="UP000095284"/>
    </source>
</evidence>
<dbReference type="InterPro" id="IPR018499">
    <property type="entry name" value="Tetraspanin/Peripherin"/>
</dbReference>
<keyword evidence="5 6" id="KW-0472">Membrane</keyword>
<keyword evidence="3 6" id="KW-0812">Transmembrane</keyword>
<name>A0A1I7STV1_BURXY</name>
<feature type="transmembrane region" description="Helical" evidence="6">
    <location>
        <begin position="236"/>
        <end position="258"/>
    </location>
</feature>
<comment type="subcellular location">
    <subcellularLocation>
        <location evidence="1 6">Membrane</location>
        <topology evidence="1 6">Multi-pass membrane protein</topology>
    </subcellularLocation>
</comment>
<dbReference type="SUPFAM" id="SSF48652">
    <property type="entry name" value="Tetraspanin"/>
    <property type="match status" value="1"/>
</dbReference>
<dbReference type="Proteomes" id="UP000659654">
    <property type="component" value="Unassembled WGS sequence"/>
</dbReference>
<feature type="transmembrane region" description="Helical" evidence="6">
    <location>
        <begin position="91"/>
        <end position="115"/>
    </location>
</feature>
<protein>
    <recommendedName>
        <fullName evidence="6">Tetraspanin</fullName>
    </recommendedName>
</protein>
<dbReference type="WBParaSite" id="BXY_1647100.1">
    <property type="protein sequence ID" value="BXY_1647100.1"/>
    <property type="gene ID" value="BXY_1647100"/>
</dbReference>
<evidence type="ECO:0000256" key="4">
    <source>
        <dbReference type="ARBA" id="ARBA00022989"/>
    </source>
</evidence>
<sequence>MGSFSRWSAYGSGGRCLRLLYLSTNLLSVMLACAVFVYGCWMYHNYSEYAELLAPSLYVDVSRIMIVVTLLAIFNSVISTYGVFKELRCMIYSFSIASVIIFIMLFIGGVMGFVFQYKLRHQIPLDMKMYTSLRELYGNEEWPDVTKAWDSLQTNFQCCGVNGTDGWTIWGQSKWHMHFKVEGNAEKAKMPDSCCPIGSEEHCRNSHLTSIEGTPIFSKTCYKPLKERLLFVVNTASWLSIVESGVLLIPALFAAMYARLIKK</sequence>
<dbReference type="EMBL" id="CAJFDI010000003">
    <property type="protein sequence ID" value="CAD5221184.1"/>
    <property type="molecule type" value="Genomic_DNA"/>
</dbReference>